<organism evidence="10 11">
    <name type="scientific">Ferranicluibacter rubi</name>
    <dbReference type="NCBI Taxonomy" id="2715133"/>
    <lineage>
        <taxon>Bacteria</taxon>
        <taxon>Pseudomonadati</taxon>
        <taxon>Pseudomonadota</taxon>
        <taxon>Alphaproteobacteria</taxon>
        <taxon>Hyphomicrobiales</taxon>
        <taxon>Rhizobiaceae</taxon>
        <taxon>Ferranicluibacter</taxon>
    </lineage>
</organism>
<dbReference type="Proteomes" id="UP001155840">
    <property type="component" value="Unassembled WGS sequence"/>
</dbReference>
<evidence type="ECO:0000256" key="5">
    <source>
        <dbReference type="ARBA" id="ARBA00022692"/>
    </source>
</evidence>
<dbReference type="RefSeq" id="WP_110801353.1">
    <property type="nucleotide sequence ID" value="NZ_JAANCM010000008.1"/>
</dbReference>
<dbReference type="GO" id="GO:0015562">
    <property type="term" value="F:efflux transmembrane transporter activity"/>
    <property type="evidence" value="ECO:0007669"/>
    <property type="project" value="InterPro"/>
</dbReference>
<feature type="chain" id="PRO_5041438993" evidence="9">
    <location>
        <begin position="21"/>
        <end position="515"/>
    </location>
</feature>
<dbReference type="AlphaFoldDB" id="A0AA43ZGN7"/>
<dbReference type="Gene3D" id="1.20.1600.10">
    <property type="entry name" value="Outer membrane efflux proteins (OEP)"/>
    <property type="match status" value="1"/>
</dbReference>
<evidence type="ECO:0000256" key="3">
    <source>
        <dbReference type="ARBA" id="ARBA00022448"/>
    </source>
</evidence>
<dbReference type="PANTHER" id="PTHR30026:SF20">
    <property type="entry name" value="OUTER MEMBRANE PROTEIN TOLC"/>
    <property type="match status" value="1"/>
</dbReference>
<keyword evidence="6" id="KW-0472">Membrane</keyword>
<protein>
    <submittedName>
        <fullName evidence="10">TolC family protein</fullName>
    </submittedName>
</protein>
<evidence type="ECO:0000256" key="6">
    <source>
        <dbReference type="ARBA" id="ARBA00023136"/>
    </source>
</evidence>
<evidence type="ECO:0000256" key="2">
    <source>
        <dbReference type="ARBA" id="ARBA00007613"/>
    </source>
</evidence>
<feature type="region of interest" description="Disordered" evidence="8">
    <location>
        <begin position="483"/>
        <end position="515"/>
    </location>
</feature>
<gene>
    <name evidence="10" type="ORF">G8E10_16315</name>
</gene>
<comment type="similarity">
    <text evidence="2">Belongs to the outer membrane factor (OMF) (TC 1.B.17) family.</text>
</comment>
<evidence type="ECO:0000256" key="1">
    <source>
        <dbReference type="ARBA" id="ARBA00004442"/>
    </source>
</evidence>
<keyword evidence="5" id="KW-0812">Transmembrane</keyword>
<keyword evidence="11" id="KW-1185">Reference proteome</keyword>
<name>A0AA43ZGN7_9HYPH</name>
<evidence type="ECO:0000313" key="11">
    <source>
        <dbReference type="Proteomes" id="UP001155840"/>
    </source>
</evidence>
<accession>A0AA43ZGN7</accession>
<evidence type="ECO:0000256" key="7">
    <source>
        <dbReference type="ARBA" id="ARBA00023237"/>
    </source>
</evidence>
<proteinExistence type="inferred from homology"/>
<keyword evidence="9" id="KW-0732">Signal</keyword>
<dbReference type="EMBL" id="JAANCM010000008">
    <property type="protein sequence ID" value="NHT77279.1"/>
    <property type="molecule type" value="Genomic_DNA"/>
</dbReference>
<dbReference type="PANTHER" id="PTHR30026">
    <property type="entry name" value="OUTER MEMBRANE PROTEIN TOLC"/>
    <property type="match status" value="1"/>
</dbReference>
<dbReference type="GO" id="GO:0009279">
    <property type="term" value="C:cell outer membrane"/>
    <property type="evidence" value="ECO:0007669"/>
    <property type="project" value="UniProtKB-SubCell"/>
</dbReference>
<reference evidence="10" key="1">
    <citation type="submission" date="2020-03" db="EMBL/GenBank/DDBJ databases">
        <title>Ferranicluibacter endophyticum gen. nov., sp. nov., a new genus isolated from Rubus ulmifolius Schott. stem.</title>
        <authorList>
            <person name="Roca-Couso R."/>
            <person name="Flores-Felix J.D."/>
            <person name="Igual J.M."/>
            <person name="Rivas R."/>
        </authorList>
    </citation>
    <scope>NUCLEOTIDE SEQUENCE</scope>
    <source>
        <strain evidence="10">CRRU44</strain>
    </source>
</reference>
<dbReference type="InterPro" id="IPR003423">
    <property type="entry name" value="OMP_efflux"/>
</dbReference>
<dbReference type="Pfam" id="PF02321">
    <property type="entry name" value="OEP"/>
    <property type="match status" value="2"/>
</dbReference>
<dbReference type="GO" id="GO:1990281">
    <property type="term" value="C:efflux pump complex"/>
    <property type="evidence" value="ECO:0007669"/>
    <property type="project" value="TreeGrafter"/>
</dbReference>
<evidence type="ECO:0000313" key="10">
    <source>
        <dbReference type="EMBL" id="NHT77279.1"/>
    </source>
</evidence>
<evidence type="ECO:0000256" key="9">
    <source>
        <dbReference type="SAM" id="SignalP"/>
    </source>
</evidence>
<keyword evidence="3" id="KW-0813">Transport</keyword>
<keyword evidence="4" id="KW-1134">Transmembrane beta strand</keyword>
<comment type="caution">
    <text evidence="10">The sequence shown here is derived from an EMBL/GenBank/DDBJ whole genome shotgun (WGS) entry which is preliminary data.</text>
</comment>
<keyword evidence="7" id="KW-0998">Cell outer membrane</keyword>
<comment type="subcellular location">
    <subcellularLocation>
        <location evidence="1">Cell outer membrane</location>
    </subcellularLocation>
</comment>
<feature type="signal peptide" evidence="9">
    <location>
        <begin position="1"/>
        <end position="20"/>
    </location>
</feature>
<evidence type="ECO:0000256" key="4">
    <source>
        <dbReference type="ARBA" id="ARBA00022452"/>
    </source>
</evidence>
<evidence type="ECO:0000256" key="8">
    <source>
        <dbReference type="SAM" id="MobiDB-lite"/>
    </source>
</evidence>
<dbReference type="InterPro" id="IPR051906">
    <property type="entry name" value="TolC-like"/>
</dbReference>
<dbReference type="GO" id="GO:0015288">
    <property type="term" value="F:porin activity"/>
    <property type="evidence" value="ECO:0007669"/>
    <property type="project" value="TreeGrafter"/>
</dbReference>
<dbReference type="SUPFAM" id="SSF56954">
    <property type="entry name" value="Outer membrane efflux proteins (OEP)"/>
    <property type="match status" value="1"/>
</dbReference>
<sequence length="515" mass="55277">MTRSWLAFACTCLMAGTSLADDLRPAEKGLRLMTIDPLQTGGTPSGLDLRLTMMDQMGSAFLPIRRPQAAQDIANEPSLLLREGIGSVSADLMDAVSVAIEESDLVRSLSAEKRAAQAGVSRASAAFLPTVSGNAWVGGDRDSSLSLNDPGMNAGISIALPLLDGGQRLYTKRSAESRALAAAAELRSVTESVALETINAAIDLNLATRQAKVLEDNLRDLGTLRKAVRGRVDAGRASEADVAELEAELSDVARTLVIASSSAVKSRAILSSQLRQAAPGGFKLPNLEAVPRRGLDVLVDLTHSRNSGLEANWHRFDAAENGRKVAKGRYFPRLDLKTDYRTSRTTRTSRNTDGWSVGLQLTVPLVDLTTTADVREADELANAAMHRALSEDRKAETQLRVDWIEVQSATKQADLSRRKIAALRVSYAAKVDQYHAGLIPIDDVLLTRRQLTMATSEELETVVTRFAAITRLAATSGLLAEIVGTGENTGHRRRDTGSPDTGEPRPSLPGVVVAR</sequence>